<evidence type="ECO:0000256" key="8">
    <source>
        <dbReference type="ARBA" id="ARBA00022786"/>
    </source>
</evidence>
<keyword evidence="17" id="KW-1185">Reference proteome</keyword>
<evidence type="ECO:0000256" key="7">
    <source>
        <dbReference type="ARBA" id="ARBA00022771"/>
    </source>
</evidence>
<dbReference type="Gene3D" id="3.30.40.10">
    <property type="entry name" value="Zinc/RING finger domain, C3HC4 (zinc finger)"/>
    <property type="match status" value="1"/>
</dbReference>
<keyword evidence="7 12" id="KW-0863">Zinc-finger</keyword>
<dbReference type="GO" id="GO:0006511">
    <property type="term" value="P:ubiquitin-dependent protein catabolic process"/>
    <property type="evidence" value="ECO:0007669"/>
    <property type="project" value="TreeGrafter"/>
</dbReference>
<keyword evidence="4" id="KW-0808">Transferase</keyword>
<keyword evidence="5 14" id="KW-0812">Transmembrane</keyword>
<organism evidence="16 17">
    <name type="scientific">Astrephomene gubernaculifera</name>
    <dbReference type="NCBI Taxonomy" id="47775"/>
    <lineage>
        <taxon>Eukaryota</taxon>
        <taxon>Viridiplantae</taxon>
        <taxon>Chlorophyta</taxon>
        <taxon>core chlorophytes</taxon>
        <taxon>Chlorophyceae</taxon>
        <taxon>CS clade</taxon>
        <taxon>Chlamydomonadales</taxon>
        <taxon>Astrephomenaceae</taxon>
        <taxon>Astrephomene</taxon>
    </lineage>
</organism>
<evidence type="ECO:0000256" key="5">
    <source>
        <dbReference type="ARBA" id="ARBA00022692"/>
    </source>
</evidence>
<dbReference type="EMBL" id="BMAR01000016">
    <property type="protein sequence ID" value="GFR46837.1"/>
    <property type="molecule type" value="Genomic_DNA"/>
</dbReference>
<comment type="caution">
    <text evidence="16">The sequence shown here is derived from an EMBL/GenBank/DDBJ whole genome shotgun (WGS) entry which is preliminary data.</text>
</comment>
<dbReference type="AlphaFoldDB" id="A0AAD3HN41"/>
<keyword evidence="6" id="KW-0479">Metal-binding</keyword>
<keyword evidence="10 14" id="KW-1133">Transmembrane helix</keyword>
<dbReference type="CDD" id="cd16454">
    <property type="entry name" value="RING-H2_PA-TM-RING"/>
    <property type="match status" value="1"/>
</dbReference>
<feature type="region of interest" description="Disordered" evidence="13">
    <location>
        <begin position="17"/>
        <end position="38"/>
    </location>
</feature>
<proteinExistence type="predicted"/>
<dbReference type="PANTHER" id="PTHR45977">
    <property type="entry name" value="TARGET OF ERK KINASE MPK-1"/>
    <property type="match status" value="1"/>
</dbReference>
<evidence type="ECO:0000256" key="4">
    <source>
        <dbReference type="ARBA" id="ARBA00022679"/>
    </source>
</evidence>
<evidence type="ECO:0000256" key="12">
    <source>
        <dbReference type="PROSITE-ProRule" id="PRU00175"/>
    </source>
</evidence>
<evidence type="ECO:0000256" key="1">
    <source>
        <dbReference type="ARBA" id="ARBA00000900"/>
    </source>
</evidence>
<evidence type="ECO:0000259" key="15">
    <source>
        <dbReference type="PROSITE" id="PS50089"/>
    </source>
</evidence>
<dbReference type="GO" id="GO:0016020">
    <property type="term" value="C:membrane"/>
    <property type="evidence" value="ECO:0007669"/>
    <property type="project" value="UniProtKB-SubCell"/>
</dbReference>
<dbReference type="SMART" id="SM00184">
    <property type="entry name" value="RING"/>
    <property type="match status" value="1"/>
</dbReference>
<evidence type="ECO:0000256" key="13">
    <source>
        <dbReference type="SAM" id="MobiDB-lite"/>
    </source>
</evidence>
<dbReference type="GO" id="GO:0016567">
    <property type="term" value="P:protein ubiquitination"/>
    <property type="evidence" value="ECO:0007669"/>
    <property type="project" value="TreeGrafter"/>
</dbReference>
<protein>
    <recommendedName>
        <fullName evidence="3">RING-type E3 ubiquitin transferase</fullName>
        <ecNumber evidence="3">2.3.2.27</ecNumber>
    </recommendedName>
</protein>
<dbReference type="EC" id="2.3.2.27" evidence="3"/>
<sequence>MLRVFAATRTASMDLEQGYGASSGQNSRRALRRTETSSAQLQTTNSAATYSRAILGFCLVLLVLGVLPASFVLWTCILVLIITCIRVRVHTQRIQHPFEQDDLVPTDALSSRVLHAGGLSGVLAGGHALGQGVGAVMPHPVVRMIPGGGGVLVLHTDPRAALDLLEMRLRNLDEEAEYMLQPGSQQPALAAGGAPRRPPALDVDIATLPCFPYKAHRTPPIASPSVRPQGGKQEAAVAAPQTEVAASGCCPTGEACGVSSSSSNGCGGAASGCSGGSSCISIGGVDASHQQQQQQHLAKALASASSSGGICSASHSEASGSSSSQPCATAASLANEDGPENGCGSELTCPVCLDMVEEGSLVMTLPCLHQYHAACVTPWLRQQGLLATCPMCKTPVFR</sequence>
<evidence type="ECO:0000256" key="10">
    <source>
        <dbReference type="ARBA" id="ARBA00022989"/>
    </source>
</evidence>
<comment type="catalytic activity">
    <reaction evidence="1">
        <text>S-ubiquitinyl-[E2 ubiquitin-conjugating enzyme]-L-cysteine + [acceptor protein]-L-lysine = [E2 ubiquitin-conjugating enzyme]-L-cysteine + N(6)-ubiquitinyl-[acceptor protein]-L-lysine.</text>
        <dbReference type="EC" id="2.3.2.27"/>
    </reaction>
</comment>
<feature type="transmembrane region" description="Helical" evidence="14">
    <location>
        <begin position="54"/>
        <end position="85"/>
    </location>
</feature>
<name>A0AAD3HN41_9CHLO</name>
<evidence type="ECO:0000256" key="9">
    <source>
        <dbReference type="ARBA" id="ARBA00022833"/>
    </source>
</evidence>
<keyword evidence="9" id="KW-0862">Zinc</keyword>
<dbReference type="GO" id="GO:0008270">
    <property type="term" value="F:zinc ion binding"/>
    <property type="evidence" value="ECO:0007669"/>
    <property type="project" value="UniProtKB-KW"/>
</dbReference>
<dbReference type="PROSITE" id="PS50089">
    <property type="entry name" value="ZF_RING_2"/>
    <property type="match status" value="1"/>
</dbReference>
<keyword evidence="11 14" id="KW-0472">Membrane</keyword>
<dbReference type="SUPFAM" id="SSF57850">
    <property type="entry name" value="RING/U-box"/>
    <property type="match status" value="1"/>
</dbReference>
<evidence type="ECO:0000256" key="2">
    <source>
        <dbReference type="ARBA" id="ARBA00004141"/>
    </source>
</evidence>
<dbReference type="Proteomes" id="UP001054857">
    <property type="component" value="Unassembled WGS sequence"/>
</dbReference>
<keyword evidence="8" id="KW-0833">Ubl conjugation pathway</keyword>
<reference evidence="16 17" key="1">
    <citation type="journal article" date="2021" name="Sci. Rep.">
        <title>Genome sequencing of the multicellular alga Astrephomene provides insights into convergent evolution of germ-soma differentiation.</title>
        <authorList>
            <person name="Yamashita S."/>
            <person name="Yamamoto K."/>
            <person name="Matsuzaki R."/>
            <person name="Suzuki S."/>
            <person name="Yamaguchi H."/>
            <person name="Hirooka S."/>
            <person name="Minakuchi Y."/>
            <person name="Miyagishima S."/>
            <person name="Kawachi M."/>
            <person name="Toyoda A."/>
            <person name="Nozaki H."/>
        </authorList>
    </citation>
    <scope>NUCLEOTIDE SEQUENCE [LARGE SCALE GENOMIC DNA]</scope>
    <source>
        <strain evidence="16 17">NIES-4017</strain>
    </source>
</reference>
<dbReference type="GO" id="GO:0061630">
    <property type="term" value="F:ubiquitin protein ligase activity"/>
    <property type="evidence" value="ECO:0007669"/>
    <property type="project" value="UniProtKB-EC"/>
</dbReference>
<evidence type="ECO:0000313" key="17">
    <source>
        <dbReference type="Proteomes" id="UP001054857"/>
    </source>
</evidence>
<evidence type="ECO:0000313" key="16">
    <source>
        <dbReference type="EMBL" id="GFR46837.1"/>
    </source>
</evidence>
<comment type="subcellular location">
    <subcellularLocation>
        <location evidence="2">Membrane</location>
        <topology evidence="2">Multi-pass membrane protein</topology>
    </subcellularLocation>
</comment>
<dbReference type="Pfam" id="PF13639">
    <property type="entry name" value="zf-RING_2"/>
    <property type="match status" value="1"/>
</dbReference>
<evidence type="ECO:0000256" key="6">
    <source>
        <dbReference type="ARBA" id="ARBA00022723"/>
    </source>
</evidence>
<dbReference type="InterPro" id="IPR001841">
    <property type="entry name" value="Znf_RING"/>
</dbReference>
<accession>A0AAD3HN41</accession>
<dbReference type="PANTHER" id="PTHR45977:SF4">
    <property type="entry name" value="RING-TYPE DOMAIN-CONTAINING PROTEIN"/>
    <property type="match status" value="1"/>
</dbReference>
<feature type="domain" description="RING-type" evidence="15">
    <location>
        <begin position="349"/>
        <end position="393"/>
    </location>
</feature>
<evidence type="ECO:0000256" key="11">
    <source>
        <dbReference type="ARBA" id="ARBA00023136"/>
    </source>
</evidence>
<evidence type="ECO:0000256" key="14">
    <source>
        <dbReference type="SAM" id="Phobius"/>
    </source>
</evidence>
<dbReference type="InterPro" id="IPR013083">
    <property type="entry name" value="Znf_RING/FYVE/PHD"/>
</dbReference>
<gene>
    <name evidence="16" type="ORF">Agub_g8475</name>
</gene>
<evidence type="ECO:0000256" key="3">
    <source>
        <dbReference type="ARBA" id="ARBA00012483"/>
    </source>
</evidence>